<organism evidence="2 3">
    <name type="scientific">Blastococcus jejuensis</name>
    <dbReference type="NCBI Taxonomy" id="351224"/>
    <lineage>
        <taxon>Bacteria</taxon>
        <taxon>Bacillati</taxon>
        <taxon>Actinomycetota</taxon>
        <taxon>Actinomycetes</taxon>
        <taxon>Geodermatophilales</taxon>
        <taxon>Geodermatophilaceae</taxon>
        <taxon>Blastococcus</taxon>
    </lineage>
</organism>
<proteinExistence type="predicted"/>
<name>A0ABP6P6K4_9ACTN</name>
<keyword evidence="3" id="KW-1185">Reference proteome</keyword>
<evidence type="ECO:0000313" key="2">
    <source>
        <dbReference type="EMBL" id="GAA3169152.1"/>
    </source>
</evidence>
<evidence type="ECO:0000256" key="1">
    <source>
        <dbReference type="SAM" id="MobiDB-lite"/>
    </source>
</evidence>
<comment type="caution">
    <text evidence="2">The sequence shown here is derived from an EMBL/GenBank/DDBJ whole genome shotgun (WGS) entry which is preliminary data.</text>
</comment>
<feature type="region of interest" description="Disordered" evidence="1">
    <location>
        <begin position="1"/>
        <end position="24"/>
    </location>
</feature>
<evidence type="ECO:0000313" key="3">
    <source>
        <dbReference type="Proteomes" id="UP001499924"/>
    </source>
</evidence>
<protein>
    <submittedName>
        <fullName evidence="2">Uncharacterized protein</fullName>
    </submittedName>
</protein>
<dbReference type="RefSeq" id="WP_344688974.1">
    <property type="nucleotide sequence ID" value="NZ_BAAAVV010000004.1"/>
</dbReference>
<reference evidence="3" key="1">
    <citation type="journal article" date="2019" name="Int. J. Syst. Evol. Microbiol.">
        <title>The Global Catalogue of Microorganisms (GCM) 10K type strain sequencing project: providing services to taxonomists for standard genome sequencing and annotation.</title>
        <authorList>
            <consortium name="The Broad Institute Genomics Platform"/>
            <consortium name="The Broad Institute Genome Sequencing Center for Infectious Disease"/>
            <person name="Wu L."/>
            <person name="Ma J."/>
        </authorList>
    </citation>
    <scope>NUCLEOTIDE SEQUENCE [LARGE SCALE GENOMIC DNA]</scope>
    <source>
        <strain evidence="3">JCM 15614</strain>
    </source>
</reference>
<dbReference type="EMBL" id="BAAAVV010000004">
    <property type="protein sequence ID" value="GAA3169152.1"/>
    <property type="molecule type" value="Genomic_DNA"/>
</dbReference>
<gene>
    <name evidence="2" type="ORF">GCM10010531_22750</name>
</gene>
<accession>A0ABP6P6K4</accession>
<dbReference type="Proteomes" id="UP001499924">
    <property type="component" value="Unassembled WGS sequence"/>
</dbReference>
<sequence length="54" mass="6279">MNRLRTALAHSRATHARHRAERASLRDDREFRRIVASAPTRESAHELASLFARR</sequence>
<feature type="compositionally biased region" description="Low complexity" evidence="1">
    <location>
        <begin position="1"/>
        <end position="11"/>
    </location>
</feature>